<keyword evidence="2" id="KW-1185">Reference proteome</keyword>
<evidence type="ECO:0000313" key="2">
    <source>
        <dbReference type="Proteomes" id="UP000886818"/>
    </source>
</evidence>
<dbReference type="EMBL" id="CP078093">
    <property type="protein sequence ID" value="QXM05941.1"/>
    <property type="molecule type" value="Genomic_DNA"/>
</dbReference>
<dbReference type="Proteomes" id="UP000886818">
    <property type="component" value="Chromosome"/>
</dbReference>
<reference evidence="1" key="1">
    <citation type="submission" date="2021-07" db="EMBL/GenBank/DDBJ databases">
        <title>Complete genome sequence of Crassaminicella sp. 143-21, isolated from a deep-sea hydrothermal vent.</title>
        <authorList>
            <person name="Li X."/>
        </authorList>
    </citation>
    <scope>NUCLEOTIDE SEQUENCE</scope>
    <source>
        <strain evidence="1">143-21</strain>
    </source>
</reference>
<gene>
    <name evidence="1" type="ORF">KVH43_11345</name>
</gene>
<dbReference type="RefSeq" id="WP_218282638.1">
    <property type="nucleotide sequence ID" value="NZ_CP078093.1"/>
</dbReference>
<proteinExistence type="predicted"/>
<evidence type="ECO:0000313" key="1">
    <source>
        <dbReference type="EMBL" id="QXM05941.1"/>
    </source>
</evidence>
<dbReference type="Pfam" id="PF13384">
    <property type="entry name" value="HTH_23"/>
    <property type="match status" value="1"/>
</dbReference>
<sequence length="60" mass="7133">MKKKLGNYIMEKNKDKFSEIDFHDFIDMVQSGLSTQEIAKELGVSRSYIERLKNEMKKDF</sequence>
<name>A0ABX8RAV7_9CLOT</name>
<organism evidence="1 2">
    <name type="scientific">Crassaminicella indica</name>
    <dbReference type="NCBI Taxonomy" id="2855394"/>
    <lineage>
        <taxon>Bacteria</taxon>
        <taxon>Bacillati</taxon>
        <taxon>Bacillota</taxon>
        <taxon>Clostridia</taxon>
        <taxon>Eubacteriales</taxon>
        <taxon>Clostridiaceae</taxon>
        <taxon>Crassaminicella</taxon>
    </lineage>
</organism>
<accession>A0ABX8RAV7</accession>
<protein>
    <submittedName>
        <fullName evidence="1">Helix-turn-helix domain-containing protein</fullName>
    </submittedName>
</protein>